<dbReference type="KEGG" id="mzi:HWN40_12810"/>
<dbReference type="RefSeq" id="WP_176966094.1">
    <property type="nucleotide sequence ID" value="NZ_CP058215.1"/>
</dbReference>
<dbReference type="Pfam" id="PF02915">
    <property type="entry name" value="Rubrerythrin"/>
    <property type="match status" value="1"/>
</dbReference>
<evidence type="ECO:0000313" key="5">
    <source>
        <dbReference type="Proteomes" id="UP000509594"/>
    </source>
</evidence>
<dbReference type="AlphaFoldDB" id="A0A7D5E9A7"/>
<evidence type="ECO:0000313" key="4">
    <source>
        <dbReference type="EMBL" id="QLC51039.1"/>
    </source>
</evidence>
<evidence type="ECO:0000256" key="1">
    <source>
        <dbReference type="ARBA" id="ARBA00033738"/>
    </source>
</evidence>
<reference evidence="4 5" key="1">
    <citation type="submission" date="2020-06" db="EMBL/GenBank/DDBJ databases">
        <title>Methanolobus halotolerans sp. nov., isolated from a saline lake Tus in Siberia.</title>
        <authorList>
            <person name="Shen Y."/>
            <person name="Chen S.-C."/>
            <person name="Lai M.-C."/>
            <person name="Huang H.-H."/>
            <person name="Chiu H.-H."/>
            <person name="Tang S.-L."/>
            <person name="Rogozin D.Y."/>
            <person name="Degermendzhy A.G."/>
        </authorList>
    </citation>
    <scope>NUCLEOTIDE SEQUENCE [LARGE SCALE GENOMIC DNA]</scope>
    <source>
        <strain evidence="4 5">DSM 21339</strain>
    </source>
</reference>
<dbReference type="PANTHER" id="PTHR37165">
    <property type="entry name" value="PEPTIDASE U56 FAMILY"/>
    <property type="match status" value="1"/>
</dbReference>
<dbReference type="InterPro" id="IPR003251">
    <property type="entry name" value="Rr_diiron-bd_dom"/>
</dbReference>
<gene>
    <name evidence="4" type="ORF">HWN40_12810</name>
</gene>
<dbReference type="InterPro" id="IPR051429">
    <property type="entry name" value="Encapsulin_nc"/>
</dbReference>
<proteinExistence type="predicted"/>
<feature type="domain" description="Rubrerythrin diiron-binding" evidence="3">
    <location>
        <begin position="20"/>
        <end position="78"/>
    </location>
</feature>
<dbReference type="Proteomes" id="UP000509594">
    <property type="component" value="Chromosome"/>
</dbReference>
<accession>A0A7D5E9A7</accession>
<dbReference type="OrthoDB" id="60579at2157"/>
<dbReference type="GO" id="GO:0016491">
    <property type="term" value="F:oxidoreductase activity"/>
    <property type="evidence" value="ECO:0007669"/>
    <property type="project" value="InterPro"/>
</dbReference>
<dbReference type="InterPro" id="IPR009078">
    <property type="entry name" value="Ferritin-like_SF"/>
</dbReference>
<keyword evidence="2" id="KW-1284">Encapsulin nanocompartment</keyword>
<sequence>MFSEIPVNLKIVDEEDLDKEIMRAAMIAELDAINLYESMASLTESEDLKEILLDVAREEKVHVAMFQTVLMEVDKEYLKVMSEYSLGGGKA</sequence>
<dbReference type="SUPFAM" id="SSF47240">
    <property type="entry name" value="Ferritin-like"/>
    <property type="match status" value="1"/>
</dbReference>
<dbReference type="EMBL" id="CP058215">
    <property type="protein sequence ID" value="QLC51039.1"/>
    <property type="molecule type" value="Genomic_DNA"/>
</dbReference>
<dbReference type="PANTHER" id="PTHR37165:SF1">
    <property type="entry name" value="TYPE 1 ENCAPSULIN SHELL PROTEIN"/>
    <property type="match status" value="1"/>
</dbReference>
<dbReference type="GeneID" id="55822571"/>
<dbReference type="GO" id="GO:0046872">
    <property type="term" value="F:metal ion binding"/>
    <property type="evidence" value="ECO:0007669"/>
    <property type="project" value="InterPro"/>
</dbReference>
<protein>
    <submittedName>
        <fullName evidence="4">Rubrerythrin</fullName>
    </submittedName>
</protein>
<evidence type="ECO:0000259" key="3">
    <source>
        <dbReference type="Pfam" id="PF02915"/>
    </source>
</evidence>
<comment type="subcellular location">
    <subcellularLocation>
        <location evidence="1">Encapsulin nanocompartment</location>
    </subcellularLocation>
</comment>
<name>A0A7D5E9A7_9EURY</name>
<evidence type="ECO:0000256" key="2">
    <source>
        <dbReference type="ARBA" id="ARBA00033787"/>
    </source>
</evidence>
<dbReference type="GO" id="GO:0140737">
    <property type="term" value="C:encapsulin nanocompartment"/>
    <property type="evidence" value="ECO:0007669"/>
    <property type="project" value="UniProtKB-SubCell"/>
</dbReference>
<dbReference type="Gene3D" id="6.10.140.1960">
    <property type="match status" value="1"/>
</dbReference>
<organism evidence="4 5">
    <name type="scientific">Methanolobus zinderi</name>
    <dbReference type="NCBI Taxonomy" id="536044"/>
    <lineage>
        <taxon>Archaea</taxon>
        <taxon>Methanobacteriati</taxon>
        <taxon>Methanobacteriota</taxon>
        <taxon>Stenosarchaea group</taxon>
        <taxon>Methanomicrobia</taxon>
        <taxon>Methanosarcinales</taxon>
        <taxon>Methanosarcinaceae</taxon>
        <taxon>Methanolobus</taxon>
    </lineage>
</organism>
<keyword evidence="5" id="KW-1185">Reference proteome</keyword>